<keyword evidence="2" id="KW-1185">Reference proteome</keyword>
<organism evidence="1 2">
    <name type="scientific">Mycena alexandri</name>
    <dbReference type="NCBI Taxonomy" id="1745969"/>
    <lineage>
        <taxon>Eukaryota</taxon>
        <taxon>Fungi</taxon>
        <taxon>Dikarya</taxon>
        <taxon>Basidiomycota</taxon>
        <taxon>Agaricomycotina</taxon>
        <taxon>Agaricomycetes</taxon>
        <taxon>Agaricomycetidae</taxon>
        <taxon>Agaricales</taxon>
        <taxon>Marasmiineae</taxon>
        <taxon>Mycenaceae</taxon>
        <taxon>Mycena</taxon>
    </lineage>
</organism>
<dbReference type="AlphaFoldDB" id="A0AAD6X5K1"/>
<proteinExistence type="predicted"/>
<dbReference type="Proteomes" id="UP001218188">
    <property type="component" value="Unassembled WGS sequence"/>
</dbReference>
<accession>A0AAD6X5K1</accession>
<evidence type="ECO:0000313" key="2">
    <source>
        <dbReference type="Proteomes" id="UP001218188"/>
    </source>
</evidence>
<sequence>MGPSLQDALREIQIIRKQIRDDNKKREKDIQVFKRRAREDVKEQIVASLRAARKKNASLRIQNLDEGLAVVLKFDGSKGKLFPADLRSLFSYDAANMRDLVKE</sequence>
<reference evidence="1" key="1">
    <citation type="submission" date="2023-03" db="EMBL/GenBank/DDBJ databases">
        <title>Massive genome expansion in bonnet fungi (Mycena s.s.) driven by repeated elements and novel gene families across ecological guilds.</title>
        <authorList>
            <consortium name="Lawrence Berkeley National Laboratory"/>
            <person name="Harder C.B."/>
            <person name="Miyauchi S."/>
            <person name="Viragh M."/>
            <person name="Kuo A."/>
            <person name="Thoen E."/>
            <person name="Andreopoulos B."/>
            <person name="Lu D."/>
            <person name="Skrede I."/>
            <person name="Drula E."/>
            <person name="Henrissat B."/>
            <person name="Morin E."/>
            <person name="Kohler A."/>
            <person name="Barry K."/>
            <person name="LaButti K."/>
            <person name="Morin E."/>
            <person name="Salamov A."/>
            <person name="Lipzen A."/>
            <person name="Mereny Z."/>
            <person name="Hegedus B."/>
            <person name="Baldrian P."/>
            <person name="Stursova M."/>
            <person name="Weitz H."/>
            <person name="Taylor A."/>
            <person name="Grigoriev I.V."/>
            <person name="Nagy L.G."/>
            <person name="Martin F."/>
            <person name="Kauserud H."/>
        </authorList>
    </citation>
    <scope>NUCLEOTIDE SEQUENCE</scope>
    <source>
        <strain evidence="1">CBHHK200</strain>
    </source>
</reference>
<protein>
    <submittedName>
        <fullName evidence="1">Uncharacterized protein</fullName>
    </submittedName>
</protein>
<gene>
    <name evidence="1" type="ORF">C8F04DRAFT_1396346</name>
</gene>
<comment type="caution">
    <text evidence="1">The sequence shown here is derived from an EMBL/GenBank/DDBJ whole genome shotgun (WGS) entry which is preliminary data.</text>
</comment>
<name>A0AAD6X5K1_9AGAR</name>
<dbReference type="EMBL" id="JARJCM010000069">
    <property type="protein sequence ID" value="KAJ7032934.1"/>
    <property type="molecule type" value="Genomic_DNA"/>
</dbReference>
<evidence type="ECO:0000313" key="1">
    <source>
        <dbReference type="EMBL" id="KAJ7032934.1"/>
    </source>
</evidence>